<accession>A2EZM7</accession>
<evidence type="ECO:0000256" key="10">
    <source>
        <dbReference type="PIRSR" id="PIRSR630616-2"/>
    </source>
</evidence>
<dbReference type="STRING" id="5722.A2EZM7"/>
<evidence type="ECO:0000256" key="2">
    <source>
        <dbReference type="ARBA" id="ARBA00022527"/>
    </source>
</evidence>
<comment type="catalytic activity">
    <reaction evidence="7">
        <text>L-threonyl-[protein] + ATP = O-phospho-L-threonyl-[protein] + ADP + H(+)</text>
        <dbReference type="Rhea" id="RHEA:46608"/>
        <dbReference type="Rhea" id="RHEA-COMP:11060"/>
        <dbReference type="Rhea" id="RHEA-COMP:11605"/>
        <dbReference type="ChEBI" id="CHEBI:15378"/>
        <dbReference type="ChEBI" id="CHEBI:30013"/>
        <dbReference type="ChEBI" id="CHEBI:30616"/>
        <dbReference type="ChEBI" id="CHEBI:61977"/>
        <dbReference type="ChEBI" id="CHEBI:456216"/>
        <dbReference type="EC" id="2.7.11.1"/>
    </reaction>
</comment>
<dbReference type="EMBL" id="DS113554">
    <property type="protein sequence ID" value="EAY01865.1"/>
    <property type="molecule type" value="Genomic_DNA"/>
</dbReference>
<organism evidence="14 15">
    <name type="scientific">Trichomonas vaginalis (strain ATCC PRA-98 / G3)</name>
    <dbReference type="NCBI Taxonomy" id="412133"/>
    <lineage>
        <taxon>Eukaryota</taxon>
        <taxon>Metamonada</taxon>
        <taxon>Parabasalia</taxon>
        <taxon>Trichomonadida</taxon>
        <taxon>Trichomonadidae</taxon>
        <taxon>Trichomonas</taxon>
    </lineage>
</organism>
<dbReference type="eggNOG" id="KOG0586">
    <property type="taxonomic scope" value="Eukaryota"/>
</dbReference>
<evidence type="ECO:0000313" key="14">
    <source>
        <dbReference type="EMBL" id="EAY01865.1"/>
    </source>
</evidence>
<dbReference type="PROSITE" id="PS50011">
    <property type="entry name" value="PROTEIN_KINASE_DOM"/>
    <property type="match status" value="1"/>
</dbReference>
<evidence type="ECO:0000256" key="8">
    <source>
        <dbReference type="ARBA" id="ARBA00048679"/>
    </source>
</evidence>
<feature type="binding site" evidence="10">
    <location>
        <position position="152"/>
    </location>
    <ligand>
        <name>ATP</name>
        <dbReference type="ChEBI" id="CHEBI:30616"/>
    </ligand>
</feature>
<dbReference type="Pfam" id="PF00069">
    <property type="entry name" value="Pkinase"/>
    <property type="match status" value="1"/>
</dbReference>
<dbReference type="RefSeq" id="XP_001314409.1">
    <property type="nucleotide sequence ID" value="XM_001314390.1"/>
</dbReference>
<dbReference type="PANTHER" id="PTHR24350">
    <property type="entry name" value="SERINE/THREONINE-PROTEIN KINASE IAL-RELATED"/>
    <property type="match status" value="1"/>
</dbReference>
<evidence type="ECO:0000256" key="9">
    <source>
        <dbReference type="PIRSR" id="PIRSR630616-1"/>
    </source>
</evidence>
<dbReference type="GO" id="GO:0004674">
    <property type="term" value="F:protein serine/threonine kinase activity"/>
    <property type="evidence" value="ECO:0000318"/>
    <property type="project" value="GO_Central"/>
</dbReference>
<name>A2EZM7_TRIV3</name>
<dbReference type="InterPro" id="IPR030616">
    <property type="entry name" value="Aur-like"/>
</dbReference>
<keyword evidence="15" id="KW-1185">Reference proteome</keyword>
<dbReference type="EC" id="2.7.11.1" evidence="1"/>
<dbReference type="CDD" id="cd14003">
    <property type="entry name" value="STKc_AMPK-like"/>
    <property type="match status" value="1"/>
</dbReference>
<evidence type="ECO:0000256" key="4">
    <source>
        <dbReference type="ARBA" id="ARBA00022741"/>
    </source>
</evidence>
<keyword evidence="3" id="KW-0808">Transferase</keyword>
<proteinExistence type="predicted"/>
<dbReference type="InterPro" id="IPR011009">
    <property type="entry name" value="Kinase-like_dom_sf"/>
</dbReference>
<dbReference type="PROSITE" id="PS00107">
    <property type="entry name" value="PROTEIN_KINASE_ATP"/>
    <property type="match status" value="1"/>
</dbReference>
<reference evidence="14" key="2">
    <citation type="journal article" date="2007" name="Science">
        <title>Draft genome sequence of the sexually transmitted pathogen Trichomonas vaginalis.</title>
        <authorList>
            <person name="Carlton J.M."/>
            <person name="Hirt R.P."/>
            <person name="Silva J.C."/>
            <person name="Delcher A.L."/>
            <person name="Schatz M."/>
            <person name="Zhao Q."/>
            <person name="Wortman J.R."/>
            <person name="Bidwell S.L."/>
            <person name="Alsmark U.C.M."/>
            <person name="Besteiro S."/>
            <person name="Sicheritz-Ponten T."/>
            <person name="Noel C.J."/>
            <person name="Dacks J.B."/>
            <person name="Foster P.G."/>
            <person name="Simillion C."/>
            <person name="Van de Peer Y."/>
            <person name="Miranda-Saavedra D."/>
            <person name="Barton G.J."/>
            <person name="Westrop G.D."/>
            <person name="Mueller S."/>
            <person name="Dessi D."/>
            <person name="Fiori P.L."/>
            <person name="Ren Q."/>
            <person name="Paulsen I."/>
            <person name="Zhang H."/>
            <person name="Bastida-Corcuera F.D."/>
            <person name="Simoes-Barbosa A."/>
            <person name="Brown M.T."/>
            <person name="Hayes R.D."/>
            <person name="Mukherjee M."/>
            <person name="Okumura C.Y."/>
            <person name="Schneider R."/>
            <person name="Smith A.J."/>
            <person name="Vanacova S."/>
            <person name="Villalvazo M."/>
            <person name="Haas B.J."/>
            <person name="Pertea M."/>
            <person name="Feldblyum T.V."/>
            <person name="Utterback T.R."/>
            <person name="Shu C.L."/>
            <person name="Osoegawa K."/>
            <person name="de Jong P.J."/>
            <person name="Hrdy I."/>
            <person name="Horvathova L."/>
            <person name="Zubacova Z."/>
            <person name="Dolezal P."/>
            <person name="Malik S.B."/>
            <person name="Logsdon J.M. Jr."/>
            <person name="Henze K."/>
            <person name="Gupta A."/>
            <person name="Wang C.C."/>
            <person name="Dunne R.L."/>
            <person name="Upcroft J.A."/>
            <person name="Upcroft P."/>
            <person name="White O."/>
            <person name="Salzberg S.L."/>
            <person name="Tang P."/>
            <person name="Chiu C.-H."/>
            <person name="Lee Y.-S."/>
            <person name="Embley T.M."/>
            <person name="Coombs G.H."/>
            <person name="Mottram J.C."/>
            <person name="Tachezy J."/>
            <person name="Fraser-Liggett C.M."/>
            <person name="Johnson P.J."/>
        </authorList>
    </citation>
    <scope>NUCLEOTIDE SEQUENCE [LARGE SCALE GENOMIC DNA]</scope>
    <source>
        <strain evidence="14">G3</strain>
    </source>
</reference>
<dbReference type="FunCoup" id="A2EZM7">
    <property type="interactions" value="360"/>
</dbReference>
<dbReference type="InterPro" id="IPR000719">
    <property type="entry name" value="Prot_kinase_dom"/>
</dbReference>
<dbReference type="Proteomes" id="UP000001542">
    <property type="component" value="Unassembled WGS sequence"/>
</dbReference>
<feature type="domain" description="Protein kinase" evidence="13">
    <location>
        <begin position="10"/>
        <end position="262"/>
    </location>
</feature>
<dbReference type="FunFam" id="1.10.510.10:FF:000592">
    <property type="entry name" value="CAMK family protein kinase"/>
    <property type="match status" value="1"/>
</dbReference>
<keyword evidence="4 10" id="KW-0547">Nucleotide-binding</keyword>
<dbReference type="InParanoid" id="A2EZM7"/>
<dbReference type="SMR" id="A2EZM7"/>
<dbReference type="SMART" id="SM00220">
    <property type="entry name" value="S_TKc"/>
    <property type="match status" value="1"/>
</dbReference>
<evidence type="ECO:0000256" key="6">
    <source>
        <dbReference type="ARBA" id="ARBA00022840"/>
    </source>
</evidence>
<gene>
    <name evidence="14" type="ORF">TVAG_090000</name>
</gene>
<evidence type="ECO:0000259" key="13">
    <source>
        <dbReference type="PROSITE" id="PS50011"/>
    </source>
</evidence>
<dbReference type="AlphaFoldDB" id="A2EZM7"/>
<dbReference type="Gene3D" id="1.10.510.10">
    <property type="entry name" value="Transferase(Phosphotransferase) domain 1"/>
    <property type="match status" value="1"/>
</dbReference>
<evidence type="ECO:0000256" key="7">
    <source>
        <dbReference type="ARBA" id="ARBA00047899"/>
    </source>
</evidence>
<dbReference type="OrthoDB" id="739961at2759"/>
<feature type="active site" description="Proton acceptor" evidence="9">
    <location>
        <position position="134"/>
    </location>
</feature>
<dbReference type="KEGG" id="tva:4759695"/>
<dbReference type="GO" id="GO:0005524">
    <property type="term" value="F:ATP binding"/>
    <property type="evidence" value="ECO:0007669"/>
    <property type="project" value="UniProtKB-UniRule"/>
</dbReference>
<evidence type="ECO:0000313" key="15">
    <source>
        <dbReference type="Proteomes" id="UP000001542"/>
    </source>
</evidence>
<evidence type="ECO:0000256" key="1">
    <source>
        <dbReference type="ARBA" id="ARBA00012513"/>
    </source>
</evidence>
<keyword evidence="6 10" id="KW-0067">ATP-binding</keyword>
<dbReference type="InterPro" id="IPR017441">
    <property type="entry name" value="Protein_kinase_ATP_BS"/>
</dbReference>
<feature type="cross-link" description="Glycyl lysine isopeptide (Lys-Gly) (interchain with G-Cter in SUMO2)" evidence="11">
    <location>
        <position position="136"/>
    </location>
</feature>
<comment type="catalytic activity">
    <reaction evidence="8">
        <text>L-seryl-[protein] + ATP = O-phospho-L-seryl-[protein] + ADP + H(+)</text>
        <dbReference type="Rhea" id="RHEA:17989"/>
        <dbReference type="Rhea" id="RHEA-COMP:9863"/>
        <dbReference type="Rhea" id="RHEA-COMP:11604"/>
        <dbReference type="ChEBI" id="CHEBI:15378"/>
        <dbReference type="ChEBI" id="CHEBI:29999"/>
        <dbReference type="ChEBI" id="CHEBI:30616"/>
        <dbReference type="ChEBI" id="CHEBI:83421"/>
        <dbReference type="ChEBI" id="CHEBI:456216"/>
        <dbReference type="EC" id="2.7.11.1"/>
    </reaction>
</comment>
<protein>
    <recommendedName>
        <fullName evidence="1">non-specific serine/threonine protein kinase</fullName>
        <ecNumber evidence="1">2.7.11.1</ecNumber>
    </recommendedName>
</protein>
<feature type="binding site" evidence="10">
    <location>
        <position position="39"/>
    </location>
    <ligand>
        <name>ATP</name>
        <dbReference type="ChEBI" id="CHEBI:30616"/>
    </ligand>
</feature>
<dbReference type="VEuPathDB" id="TrichDB:TVAGG3_0186290"/>
<dbReference type="VEuPathDB" id="TrichDB:TVAG_090000"/>
<evidence type="ECO:0000256" key="12">
    <source>
        <dbReference type="PROSITE-ProRule" id="PRU10141"/>
    </source>
</evidence>
<feature type="binding site" evidence="10">
    <location>
        <begin position="138"/>
        <end position="139"/>
    </location>
    <ligand>
        <name>ATP</name>
        <dbReference type="ChEBI" id="CHEBI:30616"/>
    </ligand>
</feature>
<evidence type="ECO:0000256" key="11">
    <source>
        <dbReference type="PIRSR" id="PIRSR630616-3"/>
    </source>
</evidence>
<keyword evidence="5 14" id="KW-0418">Kinase</keyword>
<evidence type="ECO:0000256" key="3">
    <source>
        <dbReference type="ARBA" id="ARBA00022679"/>
    </source>
</evidence>
<keyword evidence="2" id="KW-0723">Serine/threonine-protein kinase</keyword>
<dbReference type="FunFam" id="3.30.200.20:FF:000042">
    <property type="entry name" value="Aurora kinase A"/>
    <property type="match status" value="1"/>
</dbReference>
<reference evidence="14" key="1">
    <citation type="submission" date="2006-10" db="EMBL/GenBank/DDBJ databases">
        <authorList>
            <person name="Amadeo P."/>
            <person name="Zhao Q."/>
            <person name="Wortman J."/>
            <person name="Fraser-Liggett C."/>
            <person name="Carlton J."/>
        </authorList>
    </citation>
    <scope>NUCLEOTIDE SEQUENCE</scope>
    <source>
        <strain evidence="14">G3</strain>
    </source>
</reference>
<sequence>MIDASLLRDYEIKSTLGEGEYSKVCFAIHKPTETNVAIKIIRKTSIDTMKIEYFLNKEICIMKEAVHPFICRFYEAFESDLFIYIVMEYISGGTLLDEIYKSGKMNERDASIIFSELMLAISYLHKHCHAAHRDIKAENILLDENHNIRLIDFGFSNLFSKDNLMTTQCGSIYYAAPELIVGQEYTEKIDVWSAGILLYLLVTGSFPFSDFGVTNLAQKIVYDDIVYPSHLSLQVKDLISRMLIRNPKERITVDEILSHQWVRTMEADIASMIDGICIADNMISHEQQKYKCEDFVCKDLMKNIIVGAIFKTRIKSAFYMSQTKPNSSKSQPTLALEQKYRGIITPQARRREKRAKIMPPLIRGYRKSIN</sequence>
<evidence type="ECO:0000256" key="5">
    <source>
        <dbReference type="ARBA" id="ARBA00022777"/>
    </source>
</evidence>
<dbReference type="SUPFAM" id="SSF56112">
    <property type="entry name" value="Protein kinase-like (PK-like)"/>
    <property type="match status" value="1"/>
</dbReference>
<feature type="binding site" evidence="12">
    <location>
        <position position="43"/>
    </location>
    <ligand>
        <name>ATP</name>
        <dbReference type="ChEBI" id="CHEBI:30616"/>
    </ligand>
</feature>